<dbReference type="AlphaFoldDB" id="A0A9C7PR28"/>
<reference evidence="1" key="1">
    <citation type="journal article" date="2022" name="Proc. Natl. Acad. Sci. U.S.A.">
        <title>Life cycle and functional genomics of the unicellular red alga Galdieria for elucidating algal and plant evolution and industrial use.</title>
        <authorList>
            <person name="Hirooka S."/>
            <person name="Itabashi T."/>
            <person name="Ichinose T.M."/>
            <person name="Onuma R."/>
            <person name="Fujiwara T."/>
            <person name="Yamashita S."/>
            <person name="Jong L.W."/>
            <person name="Tomita R."/>
            <person name="Iwane A.H."/>
            <person name="Miyagishima S.Y."/>
        </authorList>
    </citation>
    <scope>NUCLEOTIDE SEQUENCE</scope>
    <source>
        <strain evidence="1">NBRC 102759</strain>
    </source>
</reference>
<evidence type="ECO:0000313" key="1">
    <source>
        <dbReference type="EMBL" id="GJQ09183.1"/>
    </source>
</evidence>
<reference evidence="1" key="2">
    <citation type="submission" date="2022-01" db="EMBL/GenBank/DDBJ databases">
        <authorList>
            <person name="Hirooka S."/>
            <person name="Miyagishima S.Y."/>
        </authorList>
    </citation>
    <scope>NUCLEOTIDE SEQUENCE</scope>
    <source>
        <strain evidence="1">NBRC 102759</strain>
    </source>
</reference>
<sequence length="213" mass="24529">MLLNYSSFRFLRRLLNTGYDGQAQVSRHLFWLPSSSFKHRSCFATGRSFVFLSSVASYILEQEEIINSLMKDPAEYSAMSEHPKYKRTNKETTNSKSLLETKDAEDFVAVKKNPRSQYKRGRIAKLVMRCTGEVLCGETNFGHLILLEQVKVSEDLLQATVIWNVRSMLSSDSLIDYRTLTCQLDNLCGHIQMQISRNASLRRIPRVKFEQST</sequence>
<dbReference type="Proteomes" id="UP001061958">
    <property type="component" value="Unassembled WGS sequence"/>
</dbReference>
<dbReference type="SUPFAM" id="SSF89919">
    <property type="entry name" value="Ribosome-binding factor A, RbfA"/>
    <property type="match status" value="1"/>
</dbReference>
<evidence type="ECO:0000313" key="2">
    <source>
        <dbReference type="Proteomes" id="UP001061958"/>
    </source>
</evidence>
<dbReference type="OrthoDB" id="7787at2759"/>
<accession>A0A9C7PR28</accession>
<protein>
    <submittedName>
        <fullName evidence="1">Uncharacterized protein</fullName>
    </submittedName>
</protein>
<dbReference type="InterPro" id="IPR023799">
    <property type="entry name" value="RbfA_dom_sf"/>
</dbReference>
<comment type="caution">
    <text evidence="1">The sequence shown here is derived from an EMBL/GenBank/DDBJ whole genome shotgun (WGS) entry which is preliminary data.</text>
</comment>
<name>A0A9C7PR28_9RHOD</name>
<proteinExistence type="predicted"/>
<dbReference type="InterPro" id="IPR015946">
    <property type="entry name" value="KH_dom-like_a/b"/>
</dbReference>
<keyword evidence="2" id="KW-1185">Reference proteome</keyword>
<organism evidence="1 2">
    <name type="scientific">Galdieria partita</name>
    <dbReference type="NCBI Taxonomy" id="83374"/>
    <lineage>
        <taxon>Eukaryota</taxon>
        <taxon>Rhodophyta</taxon>
        <taxon>Bangiophyceae</taxon>
        <taxon>Galdieriales</taxon>
        <taxon>Galdieriaceae</taxon>
        <taxon>Galdieria</taxon>
    </lineage>
</organism>
<dbReference type="EMBL" id="BQMJ01000007">
    <property type="protein sequence ID" value="GJQ09183.1"/>
    <property type="molecule type" value="Genomic_DNA"/>
</dbReference>
<gene>
    <name evidence="1" type="ORF">GpartN1_g974.t1</name>
</gene>
<dbReference type="Gene3D" id="3.30.300.20">
    <property type="match status" value="1"/>
</dbReference>